<dbReference type="SMART" id="SM00020">
    <property type="entry name" value="Tryp_SPc"/>
    <property type="match status" value="1"/>
</dbReference>
<evidence type="ECO:0000259" key="4">
    <source>
        <dbReference type="PROSITE" id="PS50240"/>
    </source>
</evidence>
<dbReference type="Proteomes" id="UP000001819">
    <property type="component" value="Chromosome 2"/>
</dbReference>
<dbReference type="PROSITE" id="PS00134">
    <property type="entry name" value="TRYPSIN_HIS"/>
    <property type="match status" value="1"/>
</dbReference>
<dbReference type="KEGG" id="dpo:4802619"/>
<evidence type="ECO:0000256" key="2">
    <source>
        <dbReference type="RuleBase" id="RU363034"/>
    </source>
</evidence>
<dbReference type="InterPro" id="IPR043504">
    <property type="entry name" value="Peptidase_S1_PA_chymotrypsin"/>
</dbReference>
<keyword evidence="2" id="KW-0645">Protease</keyword>
<reference evidence="5" key="1">
    <citation type="submission" date="2024-06" db="UniProtKB">
        <authorList>
            <consortium name="RefSeq"/>
        </authorList>
    </citation>
    <scope>NUCLEOTIDE SEQUENCE [LARGE SCALE GENOMIC DNA]</scope>
    <source>
        <strain evidence="5">MV2-25</strain>
    </source>
</reference>
<dbReference type="RefSeq" id="XP_001359505.2">
    <property type="nucleotide sequence ID" value="XM_001359468.4"/>
</dbReference>
<keyword evidence="2" id="KW-0720">Serine protease</keyword>
<dbReference type="FunCoup" id="A0A6I8UQZ9">
    <property type="interactions" value="17"/>
</dbReference>
<feature type="signal peptide" evidence="3">
    <location>
        <begin position="1"/>
        <end position="18"/>
    </location>
</feature>
<evidence type="ECO:0000313" key="6">
    <source>
        <dbReference type="RefSeq" id="XP_001359505.2"/>
    </source>
</evidence>
<dbReference type="PANTHER" id="PTHR24260:SF136">
    <property type="entry name" value="GH08193P-RELATED"/>
    <property type="match status" value="1"/>
</dbReference>
<dbReference type="OMA" id="TMENDEC"/>
<dbReference type="InterPro" id="IPR001254">
    <property type="entry name" value="Trypsin_dom"/>
</dbReference>
<keyword evidence="1" id="KW-1015">Disulfide bond</keyword>
<dbReference type="CDD" id="cd00190">
    <property type="entry name" value="Tryp_SPc"/>
    <property type="match status" value="1"/>
</dbReference>
<dbReference type="Bgee" id="FBgn0070087">
    <property type="expression patterns" value="Expressed in male reproductive system and 1 other cell type or tissue"/>
</dbReference>
<accession>A0A6I8UQZ9</accession>
<organism evidence="5 6">
    <name type="scientific">Drosophila pseudoobscura pseudoobscura</name>
    <name type="common">Fruit fly</name>
    <dbReference type="NCBI Taxonomy" id="46245"/>
    <lineage>
        <taxon>Eukaryota</taxon>
        <taxon>Metazoa</taxon>
        <taxon>Ecdysozoa</taxon>
        <taxon>Arthropoda</taxon>
        <taxon>Hexapoda</taxon>
        <taxon>Insecta</taxon>
        <taxon>Pterygota</taxon>
        <taxon>Neoptera</taxon>
        <taxon>Endopterygota</taxon>
        <taxon>Diptera</taxon>
        <taxon>Brachycera</taxon>
        <taxon>Muscomorpha</taxon>
        <taxon>Ephydroidea</taxon>
        <taxon>Drosophilidae</taxon>
        <taxon>Drosophila</taxon>
        <taxon>Sophophora</taxon>
    </lineage>
</organism>
<proteinExistence type="predicted"/>
<name>A0A6I8UQZ9_DROPS</name>
<dbReference type="PROSITE" id="PS50240">
    <property type="entry name" value="TRYPSIN_DOM"/>
    <property type="match status" value="1"/>
</dbReference>
<dbReference type="PRINTS" id="PR00722">
    <property type="entry name" value="CHYMOTRYPSIN"/>
</dbReference>
<dbReference type="InterPro" id="IPR001314">
    <property type="entry name" value="Peptidase_S1A"/>
</dbReference>
<keyword evidence="5" id="KW-1185">Reference proteome</keyword>
<reference evidence="6" key="2">
    <citation type="submission" date="2025-08" db="UniProtKB">
        <authorList>
            <consortium name="RefSeq"/>
        </authorList>
    </citation>
    <scope>IDENTIFICATION</scope>
    <source>
        <strain evidence="6">MV-25-SWS-2005</strain>
        <tissue evidence="6">Whole body</tissue>
    </source>
</reference>
<evidence type="ECO:0000313" key="5">
    <source>
        <dbReference type="Proteomes" id="UP000001819"/>
    </source>
</evidence>
<dbReference type="PROSITE" id="PS00135">
    <property type="entry name" value="TRYPSIN_SER"/>
    <property type="match status" value="1"/>
</dbReference>
<dbReference type="InterPro" id="IPR018114">
    <property type="entry name" value="TRYPSIN_HIS"/>
</dbReference>
<evidence type="ECO:0000256" key="3">
    <source>
        <dbReference type="SAM" id="SignalP"/>
    </source>
</evidence>
<keyword evidence="2" id="KW-0378">Hydrolase</keyword>
<protein>
    <submittedName>
        <fullName evidence="6">Chymotrypsin-2</fullName>
    </submittedName>
</protein>
<dbReference type="Gene3D" id="2.40.10.10">
    <property type="entry name" value="Trypsin-like serine proteases"/>
    <property type="match status" value="1"/>
</dbReference>
<evidence type="ECO:0000256" key="1">
    <source>
        <dbReference type="ARBA" id="ARBA00023157"/>
    </source>
</evidence>
<sequence>MDYWYSLIAIALFLRVNADDINNEEVLATNVESSTASMGRDTETVSTRFPYIVSIQGNTQGYYKHLCGGAIIDVQFVLTAAHCVMTPTPLELAQLSVVGGSNTLNSDNETRFPVIGMKIHPGFKILRGHDIVLLRVKTKFQFDNVQFGKINYKVVIRRGGGINATFLGWGRMKQGHKKDLDLVPFQTINDEVCLKNHKFIFLTSSEICAIHTGTTRGACDGDSGGPLVDANKQFLYGLLSYGRKACQMGKPYAFTRISTYGDWIRDEMNEMLLH</sequence>
<dbReference type="InterPro" id="IPR009003">
    <property type="entry name" value="Peptidase_S1_PA"/>
</dbReference>
<dbReference type="InParanoid" id="A0A6I8UQZ9"/>
<dbReference type="GO" id="GO:0006508">
    <property type="term" value="P:proteolysis"/>
    <property type="evidence" value="ECO:0007669"/>
    <property type="project" value="UniProtKB-KW"/>
</dbReference>
<dbReference type="FunFam" id="2.40.10.10:FF:000068">
    <property type="entry name" value="transmembrane protease serine 2"/>
    <property type="match status" value="1"/>
</dbReference>
<dbReference type="SUPFAM" id="SSF50494">
    <property type="entry name" value="Trypsin-like serine proteases"/>
    <property type="match status" value="1"/>
</dbReference>
<feature type="chain" id="PRO_5026310060" evidence="3">
    <location>
        <begin position="19"/>
        <end position="274"/>
    </location>
</feature>
<gene>
    <name evidence="6" type="primary">LOC4802619</name>
</gene>
<dbReference type="AlphaFoldDB" id="A0A6I8UQZ9"/>
<dbReference type="InterPro" id="IPR051333">
    <property type="entry name" value="CLIP_Serine_Protease"/>
</dbReference>
<dbReference type="GeneID" id="4802619"/>
<feature type="domain" description="Peptidase S1" evidence="4">
    <location>
        <begin position="37"/>
        <end position="269"/>
    </location>
</feature>
<dbReference type="PANTHER" id="PTHR24260">
    <property type="match status" value="1"/>
</dbReference>
<dbReference type="InterPro" id="IPR033116">
    <property type="entry name" value="TRYPSIN_SER"/>
</dbReference>
<dbReference type="GO" id="GO:0004252">
    <property type="term" value="F:serine-type endopeptidase activity"/>
    <property type="evidence" value="ECO:0007669"/>
    <property type="project" value="InterPro"/>
</dbReference>
<dbReference type="Pfam" id="PF00089">
    <property type="entry name" value="Trypsin"/>
    <property type="match status" value="1"/>
</dbReference>
<keyword evidence="3" id="KW-0732">Signal</keyword>